<evidence type="ECO:0000313" key="8">
    <source>
        <dbReference type="RefSeq" id="XP_014667694.1"/>
    </source>
</evidence>
<dbReference type="InterPro" id="IPR000834">
    <property type="entry name" value="Peptidase_M14"/>
</dbReference>
<name>A0ABM1E673_PRICU</name>
<dbReference type="PROSITE" id="PS00132">
    <property type="entry name" value="CARBOXYPEPT_ZN_1"/>
    <property type="match status" value="1"/>
</dbReference>
<dbReference type="Gene3D" id="3.40.630.10">
    <property type="entry name" value="Zn peptidases"/>
    <property type="match status" value="1"/>
</dbReference>
<keyword evidence="4" id="KW-0862">Zinc</keyword>
<dbReference type="Proteomes" id="UP000695022">
    <property type="component" value="Unplaced"/>
</dbReference>
<dbReference type="PRINTS" id="PR00765">
    <property type="entry name" value="CRBOXYPTASEA"/>
</dbReference>
<evidence type="ECO:0000256" key="1">
    <source>
        <dbReference type="ARBA" id="ARBA00001947"/>
    </source>
</evidence>
<dbReference type="GeneID" id="106809211"/>
<proteinExistence type="inferred from homology"/>
<evidence type="ECO:0000313" key="7">
    <source>
        <dbReference type="Proteomes" id="UP000695022"/>
    </source>
</evidence>
<feature type="domain" description="Peptidase M14" evidence="6">
    <location>
        <begin position="50"/>
        <end position="345"/>
    </location>
</feature>
<evidence type="ECO:0000256" key="3">
    <source>
        <dbReference type="ARBA" id="ARBA00022723"/>
    </source>
</evidence>
<reference evidence="8" key="1">
    <citation type="submission" date="2025-08" db="UniProtKB">
        <authorList>
            <consortium name="RefSeq"/>
        </authorList>
    </citation>
    <scope>IDENTIFICATION</scope>
</reference>
<gene>
    <name evidence="8" type="primary">LOC106809211</name>
</gene>
<comment type="cofactor">
    <cofactor evidence="1">
        <name>Zn(2+)</name>
        <dbReference type="ChEBI" id="CHEBI:29105"/>
    </cofactor>
</comment>
<dbReference type="CDD" id="cd03860">
    <property type="entry name" value="M14_CP_A-B_like"/>
    <property type="match status" value="1"/>
</dbReference>
<organism evidence="7 8">
    <name type="scientific">Priapulus caudatus</name>
    <name type="common">Priapulid worm</name>
    <dbReference type="NCBI Taxonomy" id="37621"/>
    <lineage>
        <taxon>Eukaryota</taxon>
        <taxon>Metazoa</taxon>
        <taxon>Ecdysozoa</taxon>
        <taxon>Scalidophora</taxon>
        <taxon>Priapulida</taxon>
        <taxon>Priapulimorpha</taxon>
        <taxon>Priapulimorphida</taxon>
        <taxon>Priapulidae</taxon>
        <taxon>Priapulus</taxon>
    </lineage>
</organism>
<dbReference type="PANTHER" id="PTHR11705:SF91">
    <property type="entry name" value="FI01817P-RELATED"/>
    <property type="match status" value="1"/>
</dbReference>
<evidence type="ECO:0000256" key="5">
    <source>
        <dbReference type="PROSITE-ProRule" id="PRU01379"/>
    </source>
</evidence>
<dbReference type="PROSITE" id="PS52035">
    <property type="entry name" value="PEPTIDASE_M14"/>
    <property type="match status" value="1"/>
</dbReference>
<dbReference type="RefSeq" id="XP_014667694.1">
    <property type="nucleotide sequence ID" value="XM_014812208.1"/>
</dbReference>
<dbReference type="InterPro" id="IPR057246">
    <property type="entry name" value="CARBOXYPEPT_ZN_1"/>
</dbReference>
<dbReference type="SUPFAM" id="SSF53187">
    <property type="entry name" value="Zn-dependent exopeptidases"/>
    <property type="match status" value="1"/>
</dbReference>
<evidence type="ECO:0000256" key="2">
    <source>
        <dbReference type="ARBA" id="ARBA00005988"/>
    </source>
</evidence>
<comment type="similarity">
    <text evidence="2 5">Belongs to the peptidase M14 family.</text>
</comment>
<dbReference type="PANTHER" id="PTHR11705">
    <property type="entry name" value="PROTEASE FAMILY M14 CARBOXYPEPTIDASE A,B"/>
    <property type="match status" value="1"/>
</dbReference>
<dbReference type="SMART" id="SM00631">
    <property type="entry name" value="Zn_pept"/>
    <property type="match status" value="1"/>
</dbReference>
<protein>
    <submittedName>
        <fullName evidence="8">Carboxypeptidase B-like</fullName>
    </submittedName>
</protein>
<accession>A0ABM1E673</accession>
<evidence type="ECO:0000256" key="4">
    <source>
        <dbReference type="ARBA" id="ARBA00022833"/>
    </source>
</evidence>
<keyword evidence="7" id="KW-1185">Reference proteome</keyword>
<dbReference type="Pfam" id="PF00246">
    <property type="entry name" value="Peptidase_M14"/>
    <property type="match status" value="1"/>
</dbReference>
<feature type="active site" description="Proton donor/acceptor" evidence="5">
    <location>
        <position position="311"/>
    </location>
</feature>
<sequence length="350" mass="40046">MLPPDWLDSPLRRMKHEVMIDDVQRLIDTQAKGAEAKRNSVQSENYNLTIYHRHKEIEDWIRSMAAEYPDIASIHNIGTSLFGRPMNVIKISKPNGRRKPIVWMDSGIHAREWISPATNQYFIHQLLTKYAEDSQVQNFVDQIEWHILPVVNPDGYEYSHTHNRMWRKSRSGPIDGCYGVDPNRNYDFKWMEIGASSSSCMENFAGPTPESEIETRNLRDYVLPLAKDMKAFITIHSYSQLFLTPWGHTTELPSDNDDVHGLGVKATNALTAVHGTEYEVGSDANILYMTSGTSRDWAKGVAKVKYTYTVELRDTGEYGFLLPEEQIEPTSEETWEAIKVIASQIISEFA</sequence>
<keyword evidence="3" id="KW-0479">Metal-binding</keyword>
<evidence type="ECO:0000259" key="6">
    <source>
        <dbReference type="PROSITE" id="PS52035"/>
    </source>
</evidence>